<evidence type="ECO:0000313" key="2">
    <source>
        <dbReference type="Proteomes" id="UP000027073"/>
    </source>
</evidence>
<name>A0A067PD45_PLEO1</name>
<gene>
    <name evidence="1" type="ORF">PLEOSDRAFT_1087947</name>
</gene>
<organism evidence="1 2">
    <name type="scientific">Pleurotus ostreatus (strain PC15)</name>
    <name type="common">Oyster mushroom</name>
    <dbReference type="NCBI Taxonomy" id="1137138"/>
    <lineage>
        <taxon>Eukaryota</taxon>
        <taxon>Fungi</taxon>
        <taxon>Dikarya</taxon>
        <taxon>Basidiomycota</taxon>
        <taxon>Agaricomycotina</taxon>
        <taxon>Agaricomycetes</taxon>
        <taxon>Agaricomycetidae</taxon>
        <taxon>Agaricales</taxon>
        <taxon>Pleurotineae</taxon>
        <taxon>Pleurotaceae</taxon>
        <taxon>Pleurotus</taxon>
    </lineage>
</organism>
<evidence type="ECO:0000313" key="1">
    <source>
        <dbReference type="EMBL" id="KDQ33796.1"/>
    </source>
</evidence>
<dbReference type="InParanoid" id="A0A067PD45"/>
<dbReference type="AlphaFoldDB" id="A0A067PD45"/>
<dbReference type="Proteomes" id="UP000027073">
    <property type="component" value="Unassembled WGS sequence"/>
</dbReference>
<dbReference type="EMBL" id="KL198004">
    <property type="protein sequence ID" value="KDQ33796.1"/>
    <property type="molecule type" value="Genomic_DNA"/>
</dbReference>
<reference evidence="2" key="1">
    <citation type="journal article" date="2014" name="Proc. Natl. Acad. Sci. U.S.A.">
        <title>Extensive sampling of basidiomycete genomes demonstrates inadequacy of the white-rot/brown-rot paradigm for wood decay fungi.</title>
        <authorList>
            <person name="Riley R."/>
            <person name="Salamov A.A."/>
            <person name="Brown D.W."/>
            <person name="Nagy L.G."/>
            <person name="Floudas D."/>
            <person name="Held B.W."/>
            <person name="Levasseur A."/>
            <person name="Lombard V."/>
            <person name="Morin E."/>
            <person name="Otillar R."/>
            <person name="Lindquist E.A."/>
            <person name="Sun H."/>
            <person name="LaButti K.M."/>
            <person name="Schmutz J."/>
            <person name="Jabbour D."/>
            <person name="Luo H."/>
            <person name="Baker S.E."/>
            <person name="Pisabarro A.G."/>
            <person name="Walton J.D."/>
            <person name="Blanchette R.A."/>
            <person name="Henrissat B."/>
            <person name="Martin F."/>
            <person name="Cullen D."/>
            <person name="Hibbett D.S."/>
            <person name="Grigoriev I.V."/>
        </authorList>
    </citation>
    <scope>NUCLEOTIDE SEQUENCE [LARGE SCALE GENOMIC DNA]</scope>
    <source>
        <strain evidence="2">PC15</strain>
    </source>
</reference>
<feature type="non-terminal residue" evidence="1">
    <location>
        <position position="1"/>
    </location>
</feature>
<protein>
    <submittedName>
        <fullName evidence="1">Uncharacterized protein</fullName>
    </submittedName>
</protein>
<sequence length="75" mass="8639">PPSPPPLVRGHQLIRRPLYPPLRPPPRHPLLFLSLRHHLWLPPVQRTHSRQASALLRQAQSLVSSCHECRLARNS</sequence>
<proteinExistence type="predicted"/>
<accession>A0A067PD45</accession>
<dbReference type="HOGENOM" id="CLU_2677851_0_0_1"/>
<dbReference type="VEuPathDB" id="FungiDB:PLEOSDRAFT_1087947"/>